<accession>A0A016VB82</accession>
<comment type="caution">
    <text evidence="1">The sequence shown here is derived from an EMBL/GenBank/DDBJ whole genome shotgun (WGS) entry which is preliminary data.</text>
</comment>
<dbReference type="EMBL" id="JARK01001349">
    <property type="protein sequence ID" value="EYC24506.1"/>
    <property type="molecule type" value="Genomic_DNA"/>
</dbReference>
<evidence type="ECO:0000313" key="1">
    <source>
        <dbReference type="EMBL" id="EYC24506.1"/>
    </source>
</evidence>
<organism evidence="1 2">
    <name type="scientific">Ancylostoma ceylanicum</name>
    <dbReference type="NCBI Taxonomy" id="53326"/>
    <lineage>
        <taxon>Eukaryota</taxon>
        <taxon>Metazoa</taxon>
        <taxon>Ecdysozoa</taxon>
        <taxon>Nematoda</taxon>
        <taxon>Chromadorea</taxon>
        <taxon>Rhabditida</taxon>
        <taxon>Rhabditina</taxon>
        <taxon>Rhabditomorpha</taxon>
        <taxon>Strongyloidea</taxon>
        <taxon>Ancylostomatidae</taxon>
        <taxon>Ancylostomatinae</taxon>
        <taxon>Ancylostoma</taxon>
    </lineage>
</organism>
<dbReference type="AlphaFoldDB" id="A0A016VB82"/>
<gene>
    <name evidence="1" type="primary">Acey_s0013.g1936</name>
    <name evidence="1" type="ORF">Y032_0013g1936</name>
</gene>
<dbReference type="Proteomes" id="UP000024635">
    <property type="component" value="Unassembled WGS sequence"/>
</dbReference>
<name>A0A016VB82_9BILA</name>
<reference evidence="2" key="1">
    <citation type="journal article" date="2015" name="Nat. Genet.">
        <title>The genome and transcriptome of the zoonotic hookworm Ancylostoma ceylanicum identify infection-specific gene families.</title>
        <authorList>
            <person name="Schwarz E.M."/>
            <person name="Hu Y."/>
            <person name="Antoshechkin I."/>
            <person name="Miller M.M."/>
            <person name="Sternberg P.W."/>
            <person name="Aroian R.V."/>
        </authorList>
    </citation>
    <scope>NUCLEOTIDE SEQUENCE</scope>
    <source>
        <strain evidence="2">HY135</strain>
    </source>
</reference>
<dbReference type="OrthoDB" id="364892at2759"/>
<evidence type="ECO:0000313" key="2">
    <source>
        <dbReference type="Proteomes" id="UP000024635"/>
    </source>
</evidence>
<protein>
    <submittedName>
        <fullName evidence="1">Uncharacterized protein</fullName>
    </submittedName>
</protein>
<keyword evidence="2" id="KW-1185">Reference proteome</keyword>
<proteinExistence type="predicted"/>
<sequence length="110" mass="12592">MNPIGKKLKGSVSPHVRFQVISRMWAYSTRLVQRCMLFPTKLSINPFLRDQFILARTSSSARKVHVLPYTFADLIDCTSVLIAKRREPSRTPAEDLCQFSAGVREVRHCL</sequence>